<evidence type="ECO:0000256" key="3">
    <source>
        <dbReference type="ARBA" id="ARBA00023125"/>
    </source>
</evidence>
<dbReference type="InterPro" id="IPR007219">
    <property type="entry name" value="XnlR_reg_dom"/>
</dbReference>
<feature type="domain" description="Zn(2)-C6 fungal-type" evidence="8">
    <location>
        <begin position="27"/>
        <end position="52"/>
    </location>
</feature>
<evidence type="ECO:0000256" key="6">
    <source>
        <dbReference type="SAM" id="MobiDB-lite"/>
    </source>
</evidence>
<dbReference type="Gene3D" id="4.10.240.10">
    <property type="entry name" value="Zn(2)-C6 fungal-type DNA-binding domain"/>
    <property type="match status" value="1"/>
</dbReference>
<evidence type="ECO:0000313" key="10">
    <source>
        <dbReference type="Proteomes" id="UP001610563"/>
    </source>
</evidence>
<dbReference type="InterPro" id="IPR050987">
    <property type="entry name" value="AtrR-like"/>
</dbReference>
<dbReference type="PROSITE" id="PS50048">
    <property type="entry name" value="ZN2_CY6_FUNGAL_2"/>
    <property type="match status" value="1"/>
</dbReference>
<gene>
    <name evidence="9" type="ORF">BJX66DRAFT_337028</name>
</gene>
<protein>
    <recommendedName>
        <fullName evidence="8">Zn(2)-C6 fungal-type domain-containing protein</fullName>
    </recommendedName>
</protein>
<feature type="region of interest" description="Disordered" evidence="6">
    <location>
        <begin position="587"/>
        <end position="621"/>
    </location>
</feature>
<dbReference type="SUPFAM" id="SSF57701">
    <property type="entry name" value="Zn2/Cys6 DNA-binding domain"/>
    <property type="match status" value="1"/>
</dbReference>
<sequence length="652" mass="72510">MPEWPGRSPFLRVCALFASLNLCSALCKTRKVRCSGNQPCNRCEELQGECVYNDPPHSDSHNTPPQSAHPDLDLSILRMNRICEQMQQKMARFVDSHPGRPCLQRKVPTDNEIPHHKNHTPTDFRYTLSLTHFTLTGRRAVSNASDVSPKRPCHVGDGLASPDFLISLLQAAQPVLELGHAKVTQLVTTFKDEVYPIFPCVSIQLGQHLVDILFSLLNRTQYEATWNLEVIDVELTKAVVAIAMLVKHDTHSPLAADLEDHLLWSVDSCYDQDQPQFEDIIMATLLSLYFDLKHRPIKAWRLSGVAAKLCLEVGLHRESFFADTQLCPDRIADCKRLFACVYDLNRRCSFYSGLPWTLHDSEIDLSILSVVLPDSYLSTMIAIDRTLSETWAIVNTPTPQSEKSRERVEFLNFQLQKLVGSLPKADFTPPKPSVNPPPWLDLQLKQFCHLRVDYIKLLNYIGSFKSLTNLLSEPQSAHKLLTLAAGTIEIQQGMMPSANVREGEANSSHSPCSSPLILPSAIKMLLSSVSFMLLAVSHYPAEYAPLCSDSFHTATEILTAAQETVKDPDLDIRGALEELQWIANSIQLSSPPPKQPTPSLSFPLAMGSGTQQGAPGPDMFGSPQTLDSSLFSILDDVGIVGPDMLYVNNMFG</sequence>
<dbReference type="InterPro" id="IPR001138">
    <property type="entry name" value="Zn2Cys6_DnaBD"/>
</dbReference>
<evidence type="ECO:0000256" key="7">
    <source>
        <dbReference type="SAM" id="SignalP"/>
    </source>
</evidence>
<evidence type="ECO:0000256" key="2">
    <source>
        <dbReference type="ARBA" id="ARBA00023015"/>
    </source>
</evidence>
<keyword evidence="1" id="KW-0479">Metal-binding</keyword>
<accession>A0ABR4G895</accession>
<dbReference type="InterPro" id="IPR036864">
    <property type="entry name" value="Zn2-C6_fun-type_DNA-bd_sf"/>
</dbReference>
<keyword evidence="4" id="KW-0804">Transcription</keyword>
<proteinExistence type="predicted"/>
<comment type="caution">
    <text evidence="9">The sequence shown here is derived from an EMBL/GenBank/DDBJ whole genome shotgun (WGS) entry which is preliminary data.</text>
</comment>
<evidence type="ECO:0000256" key="4">
    <source>
        <dbReference type="ARBA" id="ARBA00023163"/>
    </source>
</evidence>
<dbReference type="EMBL" id="JBFTWV010000036">
    <property type="protein sequence ID" value="KAL2795243.1"/>
    <property type="molecule type" value="Genomic_DNA"/>
</dbReference>
<dbReference type="PANTHER" id="PTHR46910:SF13">
    <property type="entry name" value="SPECIFIC TRANSCRIPTION FACTOR, PUTATIVE (AFU_ORTHOLOGUE AFUA_4G06190)-RELATED"/>
    <property type="match status" value="1"/>
</dbReference>
<feature type="signal peptide" evidence="7">
    <location>
        <begin position="1"/>
        <end position="25"/>
    </location>
</feature>
<organism evidence="9 10">
    <name type="scientific">Aspergillus keveii</name>
    <dbReference type="NCBI Taxonomy" id="714993"/>
    <lineage>
        <taxon>Eukaryota</taxon>
        <taxon>Fungi</taxon>
        <taxon>Dikarya</taxon>
        <taxon>Ascomycota</taxon>
        <taxon>Pezizomycotina</taxon>
        <taxon>Eurotiomycetes</taxon>
        <taxon>Eurotiomycetidae</taxon>
        <taxon>Eurotiales</taxon>
        <taxon>Aspergillaceae</taxon>
        <taxon>Aspergillus</taxon>
        <taxon>Aspergillus subgen. Nidulantes</taxon>
    </lineage>
</organism>
<evidence type="ECO:0000256" key="1">
    <source>
        <dbReference type="ARBA" id="ARBA00022723"/>
    </source>
</evidence>
<dbReference type="Pfam" id="PF00172">
    <property type="entry name" value="Zn_clus"/>
    <property type="match status" value="1"/>
</dbReference>
<dbReference type="SMART" id="SM00906">
    <property type="entry name" value="Fungal_trans"/>
    <property type="match status" value="1"/>
</dbReference>
<evidence type="ECO:0000259" key="8">
    <source>
        <dbReference type="PROSITE" id="PS50048"/>
    </source>
</evidence>
<keyword evidence="5" id="KW-0539">Nucleus</keyword>
<keyword evidence="7" id="KW-0732">Signal</keyword>
<dbReference type="Pfam" id="PF04082">
    <property type="entry name" value="Fungal_trans"/>
    <property type="match status" value="1"/>
</dbReference>
<feature type="chain" id="PRO_5047247822" description="Zn(2)-C6 fungal-type domain-containing protein" evidence="7">
    <location>
        <begin position="26"/>
        <end position="652"/>
    </location>
</feature>
<dbReference type="CDD" id="cd12148">
    <property type="entry name" value="fungal_TF_MHR"/>
    <property type="match status" value="1"/>
</dbReference>
<dbReference type="CDD" id="cd00067">
    <property type="entry name" value="GAL4"/>
    <property type="match status" value="1"/>
</dbReference>
<keyword evidence="10" id="KW-1185">Reference proteome</keyword>
<dbReference type="PANTHER" id="PTHR46910">
    <property type="entry name" value="TRANSCRIPTION FACTOR PDR1"/>
    <property type="match status" value="1"/>
</dbReference>
<reference evidence="9 10" key="1">
    <citation type="submission" date="2024-07" db="EMBL/GenBank/DDBJ databases">
        <title>Section-level genome sequencing and comparative genomics of Aspergillus sections Usti and Cavernicolus.</title>
        <authorList>
            <consortium name="Lawrence Berkeley National Laboratory"/>
            <person name="Nybo J.L."/>
            <person name="Vesth T.C."/>
            <person name="Theobald S."/>
            <person name="Frisvad J.C."/>
            <person name="Larsen T.O."/>
            <person name="Kjaerboelling I."/>
            <person name="Rothschild-Mancinelli K."/>
            <person name="Lyhne E.K."/>
            <person name="Kogle M.E."/>
            <person name="Barry K."/>
            <person name="Clum A."/>
            <person name="Na H."/>
            <person name="Ledsgaard L."/>
            <person name="Lin J."/>
            <person name="Lipzen A."/>
            <person name="Kuo A."/>
            <person name="Riley R."/>
            <person name="Mondo S."/>
            <person name="Labutti K."/>
            <person name="Haridas S."/>
            <person name="Pangalinan J."/>
            <person name="Salamov A.A."/>
            <person name="Simmons B.A."/>
            <person name="Magnuson J.K."/>
            <person name="Chen J."/>
            <person name="Drula E."/>
            <person name="Henrissat B."/>
            <person name="Wiebenga A."/>
            <person name="Lubbers R.J."/>
            <person name="Gomes A.C."/>
            <person name="Makela M.R."/>
            <person name="Stajich J."/>
            <person name="Grigoriev I.V."/>
            <person name="Mortensen U.H."/>
            <person name="De Vries R.P."/>
            <person name="Baker S.E."/>
            <person name="Andersen M.R."/>
        </authorList>
    </citation>
    <scope>NUCLEOTIDE SEQUENCE [LARGE SCALE GENOMIC DNA]</scope>
    <source>
        <strain evidence="9 10">CBS 209.92</strain>
    </source>
</reference>
<keyword evidence="2" id="KW-0805">Transcription regulation</keyword>
<evidence type="ECO:0000256" key="5">
    <source>
        <dbReference type="ARBA" id="ARBA00023242"/>
    </source>
</evidence>
<name>A0ABR4G895_9EURO</name>
<dbReference type="Proteomes" id="UP001610563">
    <property type="component" value="Unassembled WGS sequence"/>
</dbReference>
<keyword evidence="3" id="KW-0238">DNA-binding</keyword>
<evidence type="ECO:0000313" key="9">
    <source>
        <dbReference type="EMBL" id="KAL2795243.1"/>
    </source>
</evidence>